<keyword evidence="3" id="KW-1185">Reference proteome</keyword>
<feature type="compositionally biased region" description="Low complexity" evidence="1">
    <location>
        <begin position="327"/>
        <end position="336"/>
    </location>
</feature>
<proteinExistence type="predicted"/>
<dbReference type="AlphaFoldDB" id="A0A6A0B7L1"/>
<reference evidence="2 3" key="1">
    <citation type="submission" date="2020-02" db="EMBL/GenBank/DDBJ databases">
        <title>Draft genome sequence of Lactococcus sp. Hs20B0-1.</title>
        <authorList>
            <person name="Noda S."/>
            <person name="Yuki M."/>
            <person name="Ohkuma M."/>
        </authorList>
    </citation>
    <scope>NUCLEOTIDE SEQUENCE [LARGE SCALE GENOMIC DNA]</scope>
    <source>
        <strain evidence="2 3">Hs20B0-1</strain>
    </source>
</reference>
<organism evidence="2 3">
    <name type="scientific">Pseudolactococcus insecticola</name>
    <dbReference type="NCBI Taxonomy" id="2709158"/>
    <lineage>
        <taxon>Bacteria</taxon>
        <taxon>Bacillati</taxon>
        <taxon>Bacillota</taxon>
        <taxon>Bacilli</taxon>
        <taxon>Lactobacillales</taxon>
        <taxon>Streptococcaceae</taxon>
        <taxon>Pseudolactococcus</taxon>
    </lineage>
</organism>
<comment type="caution">
    <text evidence="2">The sequence shown here is derived from an EMBL/GenBank/DDBJ whole genome shotgun (WGS) entry which is preliminary data.</text>
</comment>
<dbReference type="EMBL" id="BLLH01000014">
    <property type="protein sequence ID" value="GFH41399.1"/>
    <property type="molecule type" value="Genomic_DNA"/>
</dbReference>
<name>A0A6A0B7L1_9LACT</name>
<dbReference type="RefSeq" id="WP_172357856.1">
    <property type="nucleotide sequence ID" value="NZ_BLLH01000014.1"/>
</dbReference>
<protein>
    <submittedName>
        <fullName evidence="2">Uncharacterized protein</fullName>
    </submittedName>
</protein>
<evidence type="ECO:0000313" key="2">
    <source>
        <dbReference type="EMBL" id="GFH41399.1"/>
    </source>
</evidence>
<gene>
    <name evidence="2" type="ORF">Hs20B_17970</name>
</gene>
<dbReference type="Proteomes" id="UP000475928">
    <property type="component" value="Unassembled WGS sequence"/>
</dbReference>
<evidence type="ECO:0000313" key="3">
    <source>
        <dbReference type="Proteomes" id="UP000475928"/>
    </source>
</evidence>
<sequence length="363" mass="40634">MDFNKQLQETQQSQTKPTLDTSNLLFDAKEGKFGIQLHDQNYVPFGNNSNQEASPTTPIKYATIFLLGSYDDLVSAQVSSALVKYNSTAFTNQTDPIELYKHTSQRDAQGKFSTVTETIAFDTYRNIKSSRPDLKQLTKYRKTLLGYLVAIDGNPIDFSGTNPLGLTTPLVKFSTKGINLNRIFESGSELGTNYLTILAKQEQVTTDYGSFYALNYMSARLTEDNQTPSIESQSVFANKIIAQELKTTIEDPQFVAKAGQYLDTYNNKVNDFIRKLTTIDQSVTLDKSTQTNAIQQSTVPMNHPFSETRRQPVQEQVQSDPFAELKQQSQVNQQQSAPTGNDPLFNSEPPANDFPTFNDGLPF</sequence>
<feature type="compositionally biased region" description="Polar residues" evidence="1">
    <location>
        <begin position="291"/>
        <end position="300"/>
    </location>
</feature>
<feature type="region of interest" description="Disordered" evidence="1">
    <location>
        <begin position="291"/>
        <end position="363"/>
    </location>
</feature>
<evidence type="ECO:0000256" key="1">
    <source>
        <dbReference type="SAM" id="MobiDB-lite"/>
    </source>
</evidence>
<accession>A0A6A0B7L1</accession>